<sequence length="57" mass="6575">MRVIEGLKGRQVIGGIIVLDATFSKIIAFWTHRRFSVDCLSFPFLLLLLLVSSKRRR</sequence>
<dbReference type="Proteomes" id="UP000008064">
    <property type="component" value="Unassembled WGS sequence"/>
</dbReference>
<evidence type="ECO:0000313" key="2">
    <source>
        <dbReference type="EMBL" id="EGO20217.1"/>
    </source>
</evidence>
<keyword evidence="1" id="KW-0812">Transmembrane</keyword>
<dbReference type="GeneID" id="18821025"/>
<proteinExistence type="predicted"/>
<dbReference type="HOGENOM" id="CLU_2997900_0_0_1"/>
<keyword evidence="1" id="KW-1133">Transmembrane helix</keyword>
<feature type="transmembrane region" description="Helical" evidence="1">
    <location>
        <begin position="12"/>
        <end position="29"/>
    </location>
</feature>
<dbReference type="KEGG" id="sla:SERLADRAFT_477596"/>
<organism>
    <name type="scientific">Serpula lacrymans var. lacrymans (strain S7.9)</name>
    <name type="common">Dry rot fungus</name>
    <dbReference type="NCBI Taxonomy" id="578457"/>
    <lineage>
        <taxon>Eukaryota</taxon>
        <taxon>Fungi</taxon>
        <taxon>Dikarya</taxon>
        <taxon>Basidiomycota</taxon>
        <taxon>Agaricomycotina</taxon>
        <taxon>Agaricomycetes</taxon>
        <taxon>Agaricomycetidae</taxon>
        <taxon>Boletales</taxon>
        <taxon>Coniophorineae</taxon>
        <taxon>Serpulaceae</taxon>
        <taxon>Serpula</taxon>
    </lineage>
</organism>
<dbReference type="RefSeq" id="XP_007322962.1">
    <property type="nucleotide sequence ID" value="XM_007322900.1"/>
</dbReference>
<dbReference type="AlphaFoldDB" id="F8P988"/>
<keyword evidence="1" id="KW-0472">Membrane</keyword>
<reference evidence="2" key="1">
    <citation type="submission" date="2011-04" db="EMBL/GenBank/DDBJ databases">
        <title>Evolution of plant cell wall degrading machinery underlies the functional diversity of forest fungi.</title>
        <authorList>
            <consortium name="US DOE Joint Genome Institute (JGI-PGF)"/>
            <person name="Eastwood D.C."/>
            <person name="Floudas D."/>
            <person name="Binder M."/>
            <person name="Majcherczyk A."/>
            <person name="Schneider P."/>
            <person name="Aerts A."/>
            <person name="Asiegbu F.O."/>
            <person name="Baker S.E."/>
            <person name="Barry K."/>
            <person name="Bendiksby M."/>
            <person name="Blumentritt M."/>
            <person name="Coutinho P.M."/>
            <person name="Cullen D."/>
            <person name="Cullen D."/>
            <person name="Gathman A."/>
            <person name="Goodell B."/>
            <person name="Henrissat B."/>
            <person name="Ihrmark K."/>
            <person name="Kauserud H."/>
            <person name="Kohler A."/>
            <person name="LaButti K."/>
            <person name="Lapidus A."/>
            <person name="Lavin J.L."/>
            <person name="Lee Y.-H."/>
            <person name="Lindquist E."/>
            <person name="Lilly W."/>
            <person name="Lucas S."/>
            <person name="Morin E."/>
            <person name="Murat C."/>
            <person name="Oguiza J.A."/>
            <person name="Park J."/>
            <person name="Pisabarro A.G."/>
            <person name="Riley R."/>
            <person name="Rosling A."/>
            <person name="Salamov A."/>
            <person name="Schmidt O."/>
            <person name="Schmutz J."/>
            <person name="Skrede I."/>
            <person name="Stenlid J."/>
            <person name="Wiebenga A."/>
            <person name="Xie X."/>
            <person name="Kues U."/>
            <person name="Hibbett D.S."/>
            <person name="Hoffmeister D."/>
            <person name="Hogberg N."/>
            <person name="Martin F."/>
            <person name="Grigoriev I.V."/>
            <person name="Watkinson S.C."/>
        </authorList>
    </citation>
    <scope>NUCLEOTIDE SEQUENCE</scope>
    <source>
        <strain evidence="2">S7.9</strain>
    </source>
</reference>
<dbReference type="EMBL" id="GL945441">
    <property type="protein sequence ID" value="EGO20217.1"/>
    <property type="molecule type" value="Genomic_DNA"/>
</dbReference>
<name>F8P988_SERL9</name>
<evidence type="ECO:0000256" key="1">
    <source>
        <dbReference type="SAM" id="Phobius"/>
    </source>
</evidence>
<feature type="transmembrane region" description="Helical" evidence="1">
    <location>
        <begin position="35"/>
        <end position="52"/>
    </location>
</feature>
<protein>
    <submittedName>
        <fullName evidence="2">Uncharacterized protein</fullName>
    </submittedName>
</protein>
<accession>F8P988</accession>
<gene>
    <name evidence="2" type="ORF">SERLADRAFT_477596</name>
</gene>